<dbReference type="Pfam" id="PF07714">
    <property type="entry name" value="PK_Tyr_Ser-Thr"/>
    <property type="match status" value="1"/>
</dbReference>
<keyword evidence="5 16" id="KW-0732">Signal</keyword>
<dbReference type="InterPro" id="IPR001245">
    <property type="entry name" value="Ser-Thr/Tyr_kinase_cat_dom"/>
</dbReference>
<dbReference type="InterPro" id="IPR001480">
    <property type="entry name" value="Bulb-type_lectin_dom"/>
</dbReference>
<evidence type="ECO:0000256" key="6">
    <source>
        <dbReference type="ARBA" id="ARBA00022741"/>
    </source>
</evidence>
<feature type="signal peptide" evidence="16">
    <location>
        <begin position="1"/>
        <end position="31"/>
    </location>
</feature>
<comment type="catalytic activity">
    <reaction evidence="11 13">
        <text>L-threonyl-[protein] + ATP = O-phospho-L-threonyl-[protein] + ADP + H(+)</text>
        <dbReference type="Rhea" id="RHEA:46608"/>
        <dbReference type="Rhea" id="RHEA-COMP:11060"/>
        <dbReference type="Rhea" id="RHEA-COMP:11605"/>
        <dbReference type="ChEBI" id="CHEBI:15378"/>
        <dbReference type="ChEBI" id="CHEBI:30013"/>
        <dbReference type="ChEBI" id="CHEBI:30616"/>
        <dbReference type="ChEBI" id="CHEBI:61977"/>
        <dbReference type="ChEBI" id="CHEBI:456216"/>
        <dbReference type="EC" id="2.7.11.1"/>
    </reaction>
</comment>
<accession>A0AAV2DTB7</accession>
<dbReference type="SUPFAM" id="SSF56112">
    <property type="entry name" value="Protein kinase-like (PK-like)"/>
    <property type="match status" value="1"/>
</dbReference>
<evidence type="ECO:0000256" key="10">
    <source>
        <dbReference type="ARBA" id="ARBA00023180"/>
    </source>
</evidence>
<dbReference type="CDD" id="cd14066">
    <property type="entry name" value="STKc_IRAK"/>
    <property type="match status" value="1"/>
</dbReference>
<dbReference type="InterPro" id="IPR017441">
    <property type="entry name" value="Protein_kinase_ATP_BS"/>
</dbReference>
<dbReference type="FunFam" id="3.30.200.20:FF:000195">
    <property type="entry name" value="G-type lectin S-receptor-like serine/threonine-protein kinase"/>
    <property type="match status" value="1"/>
</dbReference>
<keyword evidence="7 13" id="KW-0418">Kinase</keyword>
<dbReference type="CDD" id="cd01098">
    <property type="entry name" value="PAN_AP_plant"/>
    <property type="match status" value="1"/>
</dbReference>
<keyword evidence="4 13" id="KW-0808">Transferase</keyword>
<dbReference type="PROSITE" id="PS00108">
    <property type="entry name" value="PROTEIN_KINASE_ST"/>
    <property type="match status" value="1"/>
</dbReference>
<gene>
    <name evidence="20" type="ORF">LTRI10_LOCUS18500</name>
</gene>
<evidence type="ECO:0000259" key="18">
    <source>
        <dbReference type="PROSITE" id="PS50927"/>
    </source>
</evidence>
<protein>
    <recommendedName>
        <fullName evidence="13">Receptor-like serine/threonine-protein kinase</fullName>
        <ecNumber evidence="13">2.7.11.1</ecNumber>
    </recommendedName>
</protein>
<dbReference type="Proteomes" id="UP001497516">
    <property type="component" value="Chromosome 3"/>
</dbReference>
<evidence type="ECO:0000256" key="14">
    <source>
        <dbReference type="PROSITE-ProRule" id="PRU10141"/>
    </source>
</evidence>
<dbReference type="GO" id="GO:0004674">
    <property type="term" value="F:protein serine/threonine kinase activity"/>
    <property type="evidence" value="ECO:0007669"/>
    <property type="project" value="UniProtKB-KW"/>
</dbReference>
<dbReference type="SMART" id="SM00220">
    <property type="entry name" value="S_TKc"/>
    <property type="match status" value="1"/>
</dbReference>
<dbReference type="GO" id="GO:0005524">
    <property type="term" value="F:ATP binding"/>
    <property type="evidence" value="ECO:0007669"/>
    <property type="project" value="UniProtKB-UniRule"/>
</dbReference>
<dbReference type="PROSITE" id="PS50948">
    <property type="entry name" value="PAN"/>
    <property type="match status" value="1"/>
</dbReference>
<dbReference type="InterPro" id="IPR024171">
    <property type="entry name" value="SRK-like_kinase"/>
</dbReference>
<feature type="domain" description="Protein kinase" evidence="17">
    <location>
        <begin position="488"/>
        <end position="773"/>
    </location>
</feature>
<dbReference type="PANTHER" id="PTHR27002:SF839">
    <property type="entry name" value="NON-SPECIFIC SERINE_THREONINE PROTEIN KINASE"/>
    <property type="match status" value="1"/>
</dbReference>
<dbReference type="Gene3D" id="2.90.10.10">
    <property type="entry name" value="Bulb-type lectin domain"/>
    <property type="match status" value="1"/>
</dbReference>
<feature type="domain" description="Bulb-type lectin" evidence="18">
    <location>
        <begin position="32"/>
        <end position="156"/>
    </location>
</feature>
<evidence type="ECO:0000256" key="5">
    <source>
        <dbReference type="ARBA" id="ARBA00022729"/>
    </source>
</evidence>
<name>A0AAV2DTB7_9ROSI</name>
<dbReference type="FunFam" id="2.90.10.10:FF:000005">
    <property type="entry name" value="G-type lectin S-receptor-like serine/threonine-protein kinase"/>
    <property type="match status" value="1"/>
</dbReference>
<keyword evidence="9" id="KW-1015">Disulfide bond</keyword>
<dbReference type="AlphaFoldDB" id="A0AAV2DTB7"/>
<evidence type="ECO:0000259" key="17">
    <source>
        <dbReference type="PROSITE" id="PS50011"/>
    </source>
</evidence>
<dbReference type="Pfam" id="PF00954">
    <property type="entry name" value="S_locus_glycop"/>
    <property type="match status" value="1"/>
</dbReference>
<evidence type="ECO:0000313" key="20">
    <source>
        <dbReference type="EMBL" id="CAL1376794.1"/>
    </source>
</evidence>
<feature type="binding site" evidence="14">
    <location>
        <position position="516"/>
    </location>
    <ligand>
        <name>ATP</name>
        <dbReference type="ChEBI" id="CHEBI:30616"/>
    </ligand>
</feature>
<keyword evidence="21" id="KW-1185">Reference proteome</keyword>
<dbReference type="InterPro" id="IPR036426">
    <property type="entry name" value="Bulb-type_lectin_dom_sf"/>
</dbReference>
<keyword evidence="6 13" id="KW-0547">Nucleotide-binding</keyword>
<dbReference type="EMBL" id="OZ034816">
    <property type="protein sequence ID" value="CAL1376794.1"/>
    <property type="molecule type" value="Genomic_DNA"/>
</dbReference>
<reference evidence="20 21" key="1">
    <citation type="submission" date="2024-04" db="EMBL/GenBank/DDBJ databases">
        <authorList>
            <person name="Fracassetti M."/>
        </authorList>
    </citation>
    <scope>NUCLEOTIDE SEQUENCE [LARGE SCALE GENOMIC DNA]</scope>
</reference>
<evidence type="ECO:0000256" key="11">
    <source>
        <dbReference type="ARBA" id="ARBA00047899"/>
    </source>
</evidence>
<keyword evidence="8 13" id="KW-0067">ATP-binding</keyword>
<evidence type="ECO:0000256" key="13">
    <source>
        <dbReference type="PIRNR" id="PIRNR000641"/>
    </source>
</evidence>
<evidence type="ECO:0000256" key="8">
    <source>
        <dbReference type="ARBA" id="ARBA00022840"/>
    </source>
</evidence>
<dbReference type="InterPro" id="IPR008271">
    <property type="entry name" value="Ser/Thr_kinase_AS"/>
</dbReference>
<dbReference type="PROSITE" id="PS50927">
    <property type="entry name" value="BULB_LECTIN"/>
    <property type="match status" value="1"/>
</dbReference>
<evidence type="ECO:0000256" key="3">
    <source>
        <dbReference type="ARBA" id="ARBA00022527"/>
    </source>
</evidence>
<proteinExistence type="inferred from homology"/>
<comment type="similarity">
    <text evidence="13">Belongs to the protein kinase superfamily. Ser/Thr protein kinase family.</text>
</comment>
<dbReference type="Pfam" id="PF01453">
    <property type="entry name" value="B_lectin"/>
    <property type="match status" value="1"/>
</dbReference>
<comment type="catalytic activity">
    <reaction evidence="12 13">
        <text>L-seryl-[protein] + ATP = O-phospho-L-seryl-[protein] + ADP + H(+)</text>
        <dbReference type="Rhea" id="RHEA:17989"/>
        <dbReference type="Rhea" id="RHEA-COMP:9863"/>
        <dbReference type="Rhea" id="RHEA-COMP:11604"/>
        <dbReference type="ChEBI" id="CHEBI:15378"/>
        <dbReference type="ChEBI" id="CHEBI:29999"/>
        <dbReference type="ChEBI" id="CHEBI:30616"/>
        <dbReference type="ChEBI" id="CHEBI:83421"/>
        <dbReference type="ChEBI" id="CHEBI:456216"/>
        <dbReference type="EC" id="2.7.11.1"/>
    </reaction>
</comment>
<evidence type="ECO:0000256" key="15">
    <source>
        <dbReference type="SAM" id="Phobius"/>
    </source>
</evidence>
<dbReference type="PROSITE" id="PS50011">
    <property type="entry name" value="PROTEIN_KINASE_DOM"/>
    <property type="match status" value="1"/>
</dbReference>
<evidence type="ECO:0000256" key="12">
    <source>
        <dbReference type="ARBA" id="ARBA00048679"/>
    </source>
</evidence>
<feature type="chain" id="PRO_5043853067" description="Receptor-like serine/threonine-protein kinase" evidence="16">
    <location>
        <begin position="32"/>
        <end position="803"/>
    </location>
</feature>
<keyword evidence="15" id="KW-0812">Transmembrane</keyword>
<evidence type="ECO:0000256" key="4">
    <source>
        <dbReference type="ARBA" id="ARBA00022679"/>
    </source>
</evidence>
<feature type="transmembrane region" description="Helical" evidence="15">
    <location>
        <begin position="414"/>
        <end position="436"/>
    </location>
</feature>
<dbReference type="InterPro" id="IPR003609">
    <property type="entry name" value="Pan_app"/>
</dbReference>
<dbReference type="PROSITE" id="PS00107">
    <property type="entry name" value="PROTEIN_KINASE_ATP"/>
    <property type="match status" value="1"/>
</dbReference>
<keyword evidence="10" id="KW-0325">Glycoprotein</keyword>
<dbReference type="Pfam" id="PF08276">
    <property type="entry name" value="PAN_2"/>
    <property type="match status" value="1"/>
</dbReference>
<keyword evidence="15" id="KW-1133">Transmembrane helix</keyword>
<dbReference type="EC" id="2.7.11.1" evidence="13"/>
<dbReference type="PANTHER" id="PTHR27002">
    <property type="entry name" value="RECEPTOR-LIKE SERINE/THREONINE-PROTEIN KINASE SD1-8"/>
    <property type="match status" value="1"/>
</dbReference>
<evidence type="ECO:0000256" key="2">
    <source>
        <dbReference type="ARBA" id="ARBA00022475"/>
    </source>
</evidence>
<dbReference type="Gene3D" id="1.10.510.10">
    <property type="entry name" value="Transferase(Phosphotransferase) domain 1"/>
    <property type="match status" value="1"/>
</dbReference>
<dbReference type="InterPro" id="IPR000858">
    <property type="entry name" value="S_locus_glycoprot_dom"/>
</dbReference>
<sequence length="803" mass="91429">MGHSCTAIIMDAGKFLLYSLLLFLQAQLCNPDDSIAMNQTIRDGEFLVSKGANFALGFFSPGRSSYRYVGIWHHRVRERTVVWVANRNEPLKDSSAELSLNQFGDLVIFGHSYQNIPAWSTNVSAEVMDFRFAKLLDSGNLVLIQGQSDRVVWQSFDHPTNTLLSGMKLGMNRDKGLNWFLSSWASADNPGTGDYSLQLNPNGSPQFFLYKGKTRYLRTSPWPWKKYPDVYNYTFASMEDETYFNFSIDDPSVMVRFVLDDSGMFKRFSWHVSEGRWKEFWSVPKYRCDFYGQCGAYGVCDPLNVNAFECHCLPAYEPKSPRDWSLRDGSAIWVHTSSSKVDCERKCLKNCSCTAYASIKNGGEASSCLHWNGELVDTTNRESFDGHDLYVRVDAFELAENLMRSRSFFRRKRMQLMLVTSVSFTWSVILVVLLWLRKRKRKGRGKGLNILFDSEGSRYSDKGANMYVGSSDLTIFSLTAISAATADFSPAKTLGQGGFGSVFKGQLPHGQQIAVKRLSKNSGQGIEEFKNEVRIIAKLQHRNLVKLLGCCTERDEQILVYEYMPNKSLDSFLFDERKKQSLDWRKRVEIVLGVARGILYLHRDSRFRIIHRDLKASNILLDGQMNPKISDFGLAKMYKGEDFPEKTARVVGTYGYMSPEYAVFGKFSTKSDVFSFGVIFLETISGRKISAFCKEDPSLNLIGHVWELWREKRALEIIDSAIMESYVPSEALRCIQIALLCVQEDPKDRPDMLAVIQWLNGEASLPSPDQPAFVLRKYCKDQQFSLKGEIIPEDTFSLPFVTC</sequence>
<organism evidence="20 21">
    <name type="scientific">Linum trigynum</name>
    <dbReference type="NCBI Taxonomy" id="586398"/>
    <lineage>
        <taxon>Eukaryota</taxon>
        <taxon>Viridiplantae</taxon>
        <taxon>Streptophyta</taxon>
        <taxon>Embryophyta</taxon>
        <taxon>Tracheophyta</taxon>
        <taxon>Spermatophyta</taxon>
        <taxon>Magnoliopsida</taxon>
        <taxon>eudicotyledons</taxon>
        <taxon>Gunneridae</taxon>
        <taxon>Pentapetalae</taxon>
        <taxon>rosids</taxon>
        <taxon>fabids</taxon>
        <taxon>Malpighiales</taxon>
        <taxon>Linaceae</taxon>
        <taxon>Linum</taxon>
    </lineage>
</organism>
<evidence type="ECO:0000256" key="9">
    <source>
        <dbReference type="ARBA" id="ARBA00023157"/>
    </source>
</evidence>
<keyword evidence="15" id="KW-0472">Membrane</keyword>
<evidence type="ECO:0000256" key="1">
    <source>
        <dbReference type="ARBA" id="ARBA00004251"/>
    </source>
</evidence>
<dbReference type="GO" id="GO:0005886">
    <property type="term" value="C:plasma membrane"/>
    <property type="evidence" value="ECO:0007669"/>
    <property type="project" value="UniProtKB-SubCell"/>
</dbReference>
<dbReference type="Gene3D" id="3.30.200.20">
    <property type="entry name" value="Phosphorylase Kinase, domain 1"/>
    <property type="match status" value="1"/>
</dbReference>
<dbReference type="SMART" id="SM00108">
    <property type="entry name" value="B_lectin"/>
    <property type="match status" value="1"/>
</dbReference>
<comment type="subcellular location">
    <subcellularLocation>
        <location evidence="1">Cell membrane</location>
        <topology evidence="1">Single-pass type I membrane protein</topology>
    </subcellularLocation>
</comment>
<dbReference type="SMART" id="SM00473">
    <property type="entry name" value="PAN_AP"/>
    <property type="match status" value="1"/>
</dbReference>
<dbReference type="FunFam" id="1.10.510.10:FF:000060">
    <property type="entry name" value="G-type lectin S-receptor-like serine/threonine-protein kinase"/>
    <property type="match status" value="1"/>
</dbReference>
<keyword evidence="3 13" id="KW-0723">Serine/threonine-protein kinase</keyword>
<evidence type="ECO:0000259" key="19">
    <source>
        <dbReference type="PROSITE" id="PS50948"/>
    </source>
</evidence>
<evidence type="ECO:0000256" key="16">
    <source>
        <dbReference type="SAM" id="SignalP"/>
    </source>
</evidence>
<evidence type="ECO:0000256" key="7">
    <source>
        <dbReference type="ARBA" id="ARBA00022777"/>
    </source>
</evidence>
<dbReference type="SUPFAM" id="SSF51110">
    <property type="entry name" value="alpha-D-mannose-specific plant lectins"/>
    <property type="match status" value="1"/>
</dbReference>
<dbReference type="PIRSF" id="PIRSF000641">
    <property type="entry name" value="SRK"/>
    <property type="match status" value="1"/>
</dbReference>
<dbReference type="InterPro" id="IPR011009">
    <property type="entry name" value="Kinase-like_dom_sf"/>
</dbReference>
<feature type="domain" description="Apple" evidence="19">
    <location>
        <begin position="312"/>
        <end position="394"/>
    </location>
</feature>
<evidence type="ECO:0000313" key="21">
    <source>
        <dbReference type="Proteomes" id="UP001497516"/>
    </source>
</evidence>
<dbReference type="InterPro" id="IPR000719">
    <property type="entry name" value="Prot_kinase_dom"/>
</dbReference>
<dbReference type="GO" id="GO:0048544">
    <property type="term" value="P:recognition of pollen"/>
    <property type="evidence" value="ECO:0007669"/>
    <property type="project" value="InterPro"/>
</dbReference>
<dbReference type="CDD" id="cd00028">
    <property type="entry name" value="B_lectin"/>
    <property type="match status" value="1"/>
</dbReference>
<keyword evidence="2" id="KW-1003">Cell membrane</keyword>